<name>A0A369K3Y4_HYPMA</name>
<sequence>MHPTSAPAGSSETAYRTVSIPVPYESCVAPHTAGASAWACALIPRTRRIAKDQDRFSEYVLVDDLPSSPEDEDENGNPRILAVVAKVHVMWTGDELQETRALGWYT</sequence>
<proteinExistence type="predicted"/>
<evidence type="ECO:0000313" key="1">
    <source>
        <dbReference type="EMBL" id="RDB28200.1"/>
    </source>
</evidence>
<protein>
    <submittedName>
        <fullName evidence="1">Uncharacterized protein</fullName>
    </submittedName>
</protein>
<accession>A0A369K3Y4</accession>
<dbReference type="InParanoid" id="A0A369K3Y4"/>
<reference evidence="1" key="1">
    <citation type="submission" date="2018-04" db="EMBL/GenBank/DDBJ databases">
        <title>Whole genome sequencing of Hypsizygus marmoreus.</title>
        <authorList>
            <person name="Choi I.-G."/>
            <person name="Min B."/>
            <person name="Kim J.-G."/>
            <person name="Kim S."/>
            <person name="Oh Y.-L."/>
            <person name="Kong W.-S."/>
            <person name="Park H."/>
            <person name="Jeong J."/>
            <person name="Song E.-S."/>
        </authorList>
    </citation>
    <scope>NUCLEOTIDE SEQUENCE [LARGE SCALE GENOMIC DNA]</scope>
    <source>
        <strain evidence="1">51987-8</strain>
    </source>
</reference>
<comment type="caution">
    <text evidence="1">The sequence shown here is derived from an EMBL/GenBank/DDBJ whole genome shotgun (WGS) entry which is preliminary data.</text>
</comment>
<keyword evidence="2" id="KW-1185">Reference proteome</keyword>
<gene>
    <name evidence="1" type="ORF">Hypma_001513</name>
</gene>
<dbReference type="AlphaFoldDB" id="A0A369K3Y4"/>
<dbReference type="Proteomes" id="UP000076154">
    <property type="component" value="Unassembled WGS sequence"/>
</dbReference>
<organism evidence="1 2">
    <name type="scientific">Hypsizygus marmoreus</name>
    <name type="common">White beech mushroom</name>
    <name type="synonym">Agaricus marmoreus</name>
    <dbReference type="NCBI Taxonomy" id="39966"/>
    <lineage>
        <taxon>Eukaryota</taxon>
        <taxon>Fungi</taxon>
        <taxon>Dikarya</taxon>
        <taxon>Basidiomycota</taxon>
        <taxon>Agaricomycotina</taxon>
        <taxon>Agaricomycetes</taxon>
        <taxon>Agaricomycetidae</taxon>
        <taxon>Agaricales</taxon>
        <taxon>Tricholomatineae</taxon>
        <taxon>Lyophyllaceae</taxon>
        <taxon>Hypsizygus</taxon>
    </lineage>
</organism>
<dbReference type="EMBL" id="LUEZ02000012">
    <property type="protein sequence ID" value="RDB28200.1"/>
    <property type="molecule type" value="Genomic_DNA"/>
</dbReference>
<evidence type="ECO:0000313" key="2">
    <source>
        <dbReference type="Proteomes" id="UP000076154"/>
    </source>
</evidence>